<accession>A0A3P9A813</accession>
<evidence type="ECO:0000256" key="9">
    <source>
        <dbReference type="SAM" id="Phobius"/>
    </source>
</evidence>
<feature type="transmembrane region" description="Helical" evidence="9">
    <location>
        <begin position="129"/>
        <end position="152"/>
    </location>
</feature>
<dbReference type="PANTHER" id="PTHR45822">
    <property type="entry name" value="FREE FATTY ACID RECEPTOR 2-RELATED"/>
    <property type="match status" value="1"/>
</dbReference>
<feature type="transmembrane region" description="Helical" evidence="9">
    <location>
        <begin position="226"/>
        <end position="246"/>
    </location>
</feature>
<evidence type="ECO:0000313" key="11">
    <source>
        <dbReference type="Ensembl" id="ENSELUP00000037153.2"/>
    </source>
</evidence>
<dbReference type="Ensembl" id="ENSELUT00000106277.1">
    <property type="protein sequence ID" value="ENSELUP00000091885.1"/>
    <property type="gene ID" value="ENSELUG00000016691.3"/>
</dbReference>
<comment type="subcellular location">
    <subcellularLocation>
        <location evidence="1">Cell membrane</location>
        <topology evidence="1">Multi-pass membrane protein</topology>
    </subcellularLocation>
</comment>
<dbReference type="InterPro" id="IPR013312">
    <property type="entry name" value="GPR40-rel_orph"/>
</dbReference>
<evidence type="ECO:0000259" key="10">
    <source>
        <dbReference type="PROSITE" id="PS50262"/>
    </source>
</evidence>
<dbReference type="OMA" id="RWYLPQI"/>
<keyword evidence="7" id="KW-0675">Receptor</keyword>
<keyword evidence="5" id="KW-0297">G-protein coupled receptor</keyword>
<dbReference type="PRINTS" id="PR00237">
    <property type="entry name" value="GPCRRHODOPSN"/>
</dbReference>
<keyword evidence="2" id="KW-1003">Cell membrane</keyword>
<reference evidence="11 12" key="2">
    <citation type="submission" date="2020-02" db="EMBL/GenBank/DDBJ databases">
        <title>Esox lucius (northern pike) genome, fEsoLuc1, primary haplotype.</title>
        <authorList>
            <person name="Myers G."/>
            <person name="Karagic N."/>
            <person name="Meyer A."/>
            <person name="Pippel M."/>
            <person name="Reichard M."/>
            <person name="Winkler S."/>
            <person name="Tracey A."/>
            <person name="Sims Y."/>
            <person name="Howe K."/>
            <person name="Rhie A."/>
            <person name="Formenti G."/>
            <person name="Durbin R."/>
            <person name="Fedrigo O."/>
            <person name="Jarvis E.D."/>
        </authorList>
    </citation>
    <scope>NUCLEOTIDE SEQUENCE [LARGE SCALE GENOMIC DNA]</scope>
</reference>
<sequence>MLCDKEVVHTDGQSVVLVIYILTFLIGFPTNMVAFYTFCKKVTQKTMPIDILLLNLTVSDLVFLLFLPFKIKEAADNMIWKMPDFLCSLTSFIFYTTIYNSTFFLTAISVDRYLSVAFPIQYKLKRRPLYAIGASFFFWVISMAHISIVYIMQYIDQSNTNTNSTQKDPCRCYENFTQEQLKVLMPVRLEVFLVLFCVPFLICCFCYINFVWILSHRPNINPKRRLRAIGLSLGTLLVFIVCFAPFNLSHMVGFIKWESPSWRVEAVLTSTINASLDPIIFYFSSSALRATFHYLIKSLMQVLCCGCKAVHSPLLFCSRTQDSRENPSSSSL</sequence>
<dbReference type="Pfam" id="PF00001">
    <property type="entry name" value="7tm_1"/>
    <property type="match status" value="1"/>
</dbReference>
<dbReference type="GeneID" id="105028372"/>
<dbReference type="GO" id="GO:0071398">
    <property type="term" value="P:cellular response to fatty acid"/>
    <property type="evidence" value="ECO:0007669"/>
    <property type="project" value="TreeGrafter"/>
</dbReference>
<feature type="transmembrane region" description="Helical" evidence="9">
    <location>
        <begin position="51"/>
        <end position="69"/>
    </location>
</feature>
<dbReference type="CDD" id="cd15170">
    <property type="entry name" value="7tmA_FFAR2_FFAR3"/>
    <property type="match status" value="1"/>
</dbReference>
<dbReference type="PRINTS" id="PR01904">
    <property type="entry name" value="GPR40FAMILY"/>
</dbReference>
<keyword evidence="4 9" id="KW-1133">Transmembrane helix</keyword>
<dbReference type="PROSITE" id="PS50262">
    <property type="entry name" value="G_PROTEIN_RECEP_F1_2"/>
    <property type="match status" value="1"/>
</dbReference>
<evidence type="ECO:0000256" key="8">
    <source>
        <dbReference type="ARBA" id="ARBA00023224"/>
    </source>
</evidence>
<dbReference type="PANTHER" id="PTHR45822:SF8">
    <property type="entry name" value="FREE FATTY ACID RECEPTOR 3-RELATED"/>
    <property type="match status" value="1"/>
</dbReference>
<evidence type="ECO:0000256" key="1">
    <source>
        <dbReference type="ARBA" id="ARBA00004651"/>
    </source>
</evidence>
<evidence type="ECO:0000313" key="12">
    <source>
        <dbReference type="Proteomes" id="UP000265140"/>
    </source>
</evidence>
<dbReference type="GO" id="GO:0004930">
    <property type="term" value="F:G protein-coupled receptor activity"/>
    <property type="evidence" value="ECO:0007669"/>
    <property type="project" value="UniProtKB-KW"/>
</dbReference>
<organism evidence="11 12">
    <name type="scientific">Esox lucius</name>
    <name type="common">Northern pike</name>
    <dbReference type="NCBI Taxonomy" id="8010"/>
    <lineage>
        <taxon>Eukaryota</taxon>
        <taxon>Metazoa</taxon>
        <taxon>Chordata</taxon>
        <taxon>Craniata</taxon>
        <taxon>Vertebrata</taxon>
        <taxon>Euteleostomi</taxon>
        <taxon>Actinopterygii</taxon>
        <taxon>Neopterygii</taxon>
        <taxon>Teleostei</taxon>
        <taxon>Protacanthopterygii</taxon>
        <taxon>Esociformes</taxon>
        <taxon>Esocidae</taxon>
        <taxon>Esox</taxon>
    </lineage>
</organism>
<dbReference type="AlphaFoldDB" id="A0A3P9A813"/>
<dbReference type="InterPro" id="IPR017452">
    <property type="entry name" value="GPCR_Rhodpsn_7TM"/>
</dbReference>
<dbReference type="Gene3D" id="1.20.1070.10">
    <property type="entry name" value="Rhodopsin 7-helix transmembrane proteins"/>
    <property type="match status" value="1"/>
</dbReference>
<evidence type="ECO:0000256" key="6">
    <source>
        <dbReference type="ARBA" id="ARBA00023136"/>
    </source>
</evidence>
<dbReference type="Bgee" id="ENSELUG00000016691">
    <property type="expression patterns" value="Expressed in spleen and 3 other cell types or tissues"/>
</dbReference>
<dbReference type="Ensembl" id="ENSELUT00000026418.3">
    <property type="protein sequence ID" value="ENSELUP00000037153.2"/>
    <property type="gene ID" value="ENSELUG00000016691.3"/>
</dbReference>
<evidence type="ECO:0000256" key="5">
    <source>
        <dbReference type="ARBA" id="ARBA00023040"/>
    </source>
</evidence>
<evidence type="ECO:0000256" key="2">
    <source>
        <dbReference type="ARBA" id="ARBA00022475"/>
    </source>
</evidence>
<keyword evidence="3 9" id="KW-0812">Transmembrane</keyword>
<dbReference type="InterPro" id="IPR000276">
    <property type="entry name" value="GPCR_Rhodpsn"/>
</dbReference>
<dbReference type="SUPFAM" id="SSF81321">
    <property type="entry name" value="Family A G protein-coupled receptor-like"/>
    <property type="match status" value="1"/>
</dbReference>
<dbReference type="RefSeq" id="XP_019896372.1">
    <property type="nucleotide sequence ID" value="XM_020040813.3"/>
</dbReference>
<reference evidence="11" key="3">
    <citation type="submission" date="2025-05" db="UniProtKB">
        <authorList>
            <consortium name="Ensembl"/>
        </authorList>
    </citation>
    <scope>IDENTIFICATION</scope>
</reference>
<keyword evidence="8" id="KW-0807">Transducer</keyword>
<keyword evidence="6 9" id="KW-0472">Membrane</keyword>
<evidence type="ECO:0000256" key="4">
    <source>
        <dbReference type="ARBA" id="ARBA00022989"/>
    </source>
</evidence>
<dbReference type="GeneTree" id="ENSGT00990000203527"/>
<proteinExistence type="predicted"/>
<feature type="transmembrane region" description="Helical" evidence="9">
    <location>
        <begin position="191"/>
        <end position="214"/>
    </location>
</feature>
<dbReference type="GO" id="GO:0005886">
    <property type="term" value="C:plasma membrane"/>
    <property type="evidence" value="ECO:0007669"/>
    <property type="project" value="UniProtKB-SubCell"/>
</dbReference>
<feature type="transmembrane region" description="Helical" evidence="9">
    <location>
        <begin position="89"/>
        <end position="108"/>
    </location>
</feature>
<name>A0A3P9A813_ESOLU</name>
<feature type="domain" description="G-protein coupled receptors family 1 profile" evidence="10">
    <location>
        <begin position="30"/>
        <end position="281"/>
    </location>
</feature>
<keyword evidence="12" id="KW-1185">Reference proteome</keyword>
<evidence type="ECO:0000256" key="7">
    <source>
        <dbReference type="ARBA" id="ARBA00023170"/>
    </source>
</evidence>
<dbReference type="InParanoid" id="A0A3P9A813"/>
<protein>
    <recommendedName>
        <fullName evidence="10">G-protein coupled receptors family 1 profile domain-containing protein</fullName>
    </recommendedName>
</protein>
<dbReference type="KEGG" id="els:105028372"/>
<feature type="transmembrane region" description="Helical" evidence="9">
    <location>
        <begin position="15"/>
        <end position="39"/>
    </location>
</feature>
<reference evidence="12" key="1">
    <citation type="journal article" date="2014" name="PLoS ONE">
        <title>The genome and linkage map of the northern pike (Esox lucius): conserved synteny revealed between the salmonid sister group and the Neoteleostei.</title>
        <authorList>
            <person name="Rondeau E.B."/>
            <person name="Minkley D.R."/>
            <person name="Leong J.S."/>
            <person name="Messmer A.M."/>
            <person name="Jantzen J.R."/>
            <person name="von Schalburg K.R."/>
            <person name="Lemon C."/>
            <person name="Bird N.H."/>
            <person name="Koop B.F."/>
        </authorList>
    </citation>
    <scope>NUCLEOTIDE SEQUENCE</scope>
</reference>
<evidence type="ECO:0000256" key="3">
    <source>
        <dbReference type="ARBA" id="ARBA00022692"/>
    </source>
</evidence>
<dbReference type="Proteomes" id="UP000265140">
    <property type="component" value="Chromosome 20"/>
</dbReference>